<proteinExistence type="predicted"/>
<accession>A0A5B7EBQ9</accession>
<evidence type="ECO:0000313" key="2">
    <source>
        <dbReference type="Proteomes" id="UP000324222"/>
    </source>
</evidence>
<organism evidence="1 2">
    <name type="scientific">Portunus trituberculatus</name>
    <name type="common">Swimming crab</name>
    <name type="synonym">Neptunus trituberculatus</name>
    <dbReference type="NCBI Taxonomy" id="210409"/>
    <lineage>
        <taxon>Eukaryota</taxon>
        <taxon>Metazoa</taxon>
        <taxon>Ecdysozoa</taxon>
        <taxon>Arthropoda</taxon>
        <taxon>Crustacea</taxon>
        <taxon>Multicrustacea</taxon>
        <taxon>Malacostraca</taxon>
        <taxon>Eumalacostraca</taxon>
        <taxon>Eucarida</taxon>
        <taxon>Decapoda</taxon>
        <taxon>Pleocyemata</taxon>
        <taxon>Brachyura</taxon>
        <taxon>Eubrachyura</taxon>
        <taxon>Portunoidea</taxon>
        <taxon>Portunidae</taxon>
        <taxon>Portuninae</taxon>
        <taxon>Portunus</taxon>
    </lineage>
</organism>
<sequence>MKKINNNLSLVSHTNHILCLCYSLAMGEHSGGKSSQVSASRRRWKSISYMAWPKPYTSSASMELMRRCCTTRARSWFGIPTTWFSKSSS</sequence>
<comment type="caution">
    <text evidence="1">The sequence shown here is derived from an EMBL/GenBank/DDBJ whole genome shotgun (WGS) entry which is preliminary data.</text>
</comment>
<protein>
    <submittedName>
        <fullName evidence="1">Uncharacterized protein</fullName>
    </submittedName>
</protein>
<name>A0A5B7EBQ9_PORTR</name>
<dbReference type="AlphaFoldDB" id="A0A5B7EBQ9"/>
<keyword evidence="2" id="KW-1185">Reference proteome</keyword>
<dbReference type="EMBL" id="VSRR010002345">
    <property type="protein sequence ID" value="MPC30968.1"/>
    <property type="molecule type" value="Genomic_DNA"/>
</dbReference>
<evidence type="ECO:0000313" key="1">
    <source>
        <dbReference type="EMBL" id="MPC30968.1"/>
    </source>
</evidence>
<gene>
    <name evidence="1" type="ORF">E2C01_024239</name>
</gene>
<dbReference type="Proteomes" id="UP000324222">
    <property type="component" value="Unassembled WGS sequence"/>
</dbReference>
<reference evidence="1 2" key="1">
    <citation type="submission" date="2019-05" db="EMBL/GenBank/DDBJ databases">
        <title>Another draft genome of Portunus trituberculatus and its Hox gene families provides insights of decapod evolution.</title>
        <authorList>
            <person name="Jeong J.-H."/>
            <person name="Song I."/>
            <person name="Kim S."/>
            <person name="Choi T."/>
            <person name="Kim D."/>
            <person name="Ryu S."/>
            <person name="Kim W."/>
        </authorList>
    </citation>
    <scope>NUCLEOTIDE SEQUENCE [LARGE SCALE GENOMIC DNA]</scope>
    <source>
        <tissue evidence="1">Muscle</tissue>
    </source>
</reference>